<gene>
    <name evidence="2" type="ORF">H2204_013208</name>
</gene>
<dbReference type="EMBL" id="JAPDRN010000146">
    <property type="protein sequence ID" value="KAJ9618059.1"/>
    <property type="molecule type" value="Genomic_DNA"/>
</dbReference>
<evidence type="ECO:0000256" key="1">
    <source>
        <dbReference type="SAM" id="MobiDB-lite"/>
    </source>
</evidence>
<feature type="region of interest" description="Disordered" evidence="1">
    <location>
        <begin position="23"/>
        <end position="56"/>
    </location>
</feature>
<name>A0AA39CRK7_9EURO</name>
<protein>
    <submittedName>
        <fullName evidence="2">Uncharacterized protein</fullName>
    </submittedName>
</protein>
<dbReference type="Proteomes" id="UP001172681">
    <property type="component" value="Unassembled WGS sequence"/>
</dbReference>
<sequence>MARLGSTFWTSIAASNISHTLIPEDSTFGRGEGLAQAENSGYRRTAFHAPHISGTA</sequence>
<evidence type="ECO:0000313" key="3">
    <source>
        <dbReference type="Proteomes" id="UP001172681"/>
    </source>
</evidence>
<reference evidence="2" key="1">
    <citation type="submission" date="2022-10" db="EMBL/GenBank/DDBJ databases">
        <title>Culturing micro-colonial fungi from biological soil crusts in the Mojave desert and describing Neophaeococcomyces mojavensis, and introducing the new genera and species Taxawa tesnikishii.</title>
        <authorList>
            <person name="Kurbessoian T."/>
            <person name="Stajich J.E."/>
        </authorList>
    </citation>
    <scope>NUCLEOTIDE SEQUENCE</scope>
    <source>
        <strain evidence="2">TK_35</strain>
    </source>
</reference>
<evidence type="ECO:0000313" key="2">
    <source>
        <dbReference type="EMBL" id="KAJ9618059.1"/>
    </source>
</evidence>
<comment type="caution">
    <text evidence="2">The sequence shown here is derived from an EMBL/GenBank/DDBJ whole genome shotgun (WGS) entry which is preliminary data.</text>
</comment>
<keyword evidence="3" id="KW-1185">Reference proteome</keyword>
<accession>A0AA39CRK7</accession>
<organism evidence="2 3">
    <name type="scientific">Knufia peltigerae</name>
    <dbReference type="NCBI Taxonomy" id="1002370"/>
    <lineage>
        <taxon>Eukaryota</taxon>
        <taxon>Fungi</taxon>
        <taxon>Dikarya</taxon>
        <taxon>Ascomycota</taxon>
        <taxon>Pezizomycotina</taxon>
        <taxon>Eurotiomycetes</taxon>
        <taxon>Chaetothyriomycetidae</taxon>
        <taxon>Chaetothyriales</taxon>
        <taxon>Trichomeriaceae</taxon>
        <taxon>Knufia</taxon>
    </lineage>
</organism>
<dbReference type="AlphaFoldDB" id="A0AA39CRK7"/>
<proteinExistence type="predicted"/>